<dbReference type="Proteomes" id="UP000003112">
    <property type="component" value="Unassembled WGS sequence"/>
</dbReference>
<gene>
    <name evidence="2" type="ORF">HMPREF6485_1547</name>
</gene>
<dbReference type="EMBL" id="AEPD01000028">
    <property type="protein sequence ID" value="EFU30268.1"/>
    <property type="molecule type" value="Genomic_DNA"/>
</dbReference>
<protein>
    <submittedName>
        <fullName evidence="2">Uncharacterized protein</fullName>
    </submittedName>
</protein>
<dbReference type="HOGENOM" id="CLU_2220747_0_0_10"/>
<reference evidence="2 3" key="1">
    <citation type="submission" date="2010-10" db="EMBL/GenBank/DDBJ databases">
        <authorList>
            <person name="Muzny D."/>
            <person name="Qin X."/>
            <person name="Deng J."/>
            <person name="Jiang H."/>
            <person name="Liu Y."/>
            <person name="Qu J."/>
            <person name="Song X.-Z."/>
            <person name="Zhang L."/>
            <person name="Thornton R."/>
            <person name="Coyle M."/>
            <person name="Francisco L."/>
            <person name="Jackson L."/>
            <person name="Javaid M."/>
            <person name="Korchina V."/>
            <person name="Kovar C."/>
            <person name="Mata R."/>
            <person name="Mathew T."/>
            <person name="Ngo R."/>
            <person name="Nguyen L."/>
            <person name="Nguyen N."/>
            <person name="Okwuonu G."/>
            <person name="Ongeri F."/>
            <person name="Pham C."/>
            <person name="Simmons D."/>
            <person name="Wilczek-Boney K."/>
            <person name="Hale W."/>
            <person name="Jakkamsetti A."/>
            <person name="Pham P."/>
            <person name="Ruth R."/>
            <person name="San Lucas F."/>
            <person name="Warren J."/>
            <person name="Zhang J."/>
            <person name="Zhao Z."/>
            <person name="Zhou C."/>
            <person name="Zhu D."/>
            <person name="Lee S."/>
            <person name="Bess C."/>
            <person name="Blankenburg K."/>
            <person name="Forbes L."/>
            <person name="Fu Q."/>
            <person name="Gubbala S."/>
            <person name="Hirani K."/>
            <person name="Jayaseelan J.C."/>
            <person name="Lara F."/>
            <person name="Munidasa M."/>
            <person name="Palculict T."/>
            <person name="Patil S."/>
            <person name="Pu L.-L."/>
            <person name="Saada N."/>
            <person name="Tang L."/>
            <person name="Weissenberger G."/>
            <person name="Zhu Y."/>
            <person name="Hemphill L."/>
            <person name="Shang Y."/>
            <person name="Youmans B."/>
            <person name="Ayvaz T."/>
            <person name="Ross M."/>
            <person name="Santibanez J."/>
            <person name="Aqrawi P."/>
            <person name="Gross S."/>
            <person name="Joshi V."/>
            <person name="Fowler G."/>
            <person name="Nazareth L."/>
            <person name="Reid J."/>
            <person name="Worley K."/>
            <person name="Petrosino J."/>
            <person name="Highlander S."/>
            <person name="Gibbs R."/>
        </authorList>
    </citation>
    <scope>NUCLEOTIDE SEQUENCE [LARGE SCALE GENOMIC DNA]</scope>
    <source>
        <strain evidence="2 3">ATCC 33574</strain>
    </source>
</reference>
<evidence type="ECO:0000256" key="1">
    <source>
        <dbReference type="SAM" id="MobiDB-lite"/>
    </source>
</evidence>
<accession>E6K7W8</accession>
<feature type="region of interest" description="Disordered" evidence="1">
    <location>
        <begin position="29"/>
        <end position="54"/>
    </location>
</feature>
<comment type="caution">
    <text evidence="2">The sequence shown here is derived from an EMBL/GenBank/DDBJ whole genome shotgun (WGS) entry which is preliminary data.</text>
</comment>
<evidence type="ECO:0000313" key="3">
    <source>
        <dbReference type="Proteomes" id="UP000003112"/>
    </source>
</evidence>
<organism evidence="2 3">
    <name type="scientific">Segatella buccae ATCC 33574</name>
    <dbReference type="NCBI Taxonomy" id="873513"/>
    <lineage>
        <taxon>Bacteria</taxon>
        <taxon>Pseudomonadati</taxon>
        <taxon>Bacteroidota</taxon>
        <taxon>Bacteroidia</taxon>
        <taxon>Bacteroidales</taxon>
        <taxon>Prevotellaceae</taxon>
        <taxon>Segatella</taxon>
    </lineage>
</organism>
<proteinExistence type="predicted"/>
<feature type="compositionally biased region" description="Basic and acidic residues" evidence="1">
    <location>
        <begin position="40"/>
        <end position="54"/>
    </location>
</feature>
<sequence>MGKGIRHVDWSHTATLVEAIAARHRMTANNINKNTSAKMRQPERENSFKPPEKSADIPIQALRARKRATVERQKGPGCDATGALLQARLAHFRPGFGLQSVSIKFK</sequence>
<name>E6K7W8_9BACT</name>
<evidence type="ECO:0000313" key="2">
    <source>
        <dbReference type="EMBL" id="EFU30268.1"/>
    </source>
</evidence>
<keyword evidence="3" id="KW-1185">Reference proteome</keyword>
<dbReference type="AlphaFoldDB" id="E6K7W8"/>
<feature type="compositionally biased region" description="Polar residues" evidence="1">
    <location>
        <begin position="29"/>
        <end position="38"/>
    </location>
</feature>